<name>A0A1X7SQ56_AMPQE</name>
<feature type="region of interest" description="Disordered" evidence="1">
    <location>
        <begin position="62"/>
        <end position="128"/>
    </location>
</feature>
<accession>A0A1X7SQ56</accession>
<sequence length="128" mass="15275">MSSLRSIHLMLKITVFIAEKDEVRVKEGNRGQRRKGTETKRRVEIVKRRMFYLTQIGKKKEGRPLTWNSSGQLSEGSWNSLKKAGGRGWGVVRRREKKQRQGRRQRQARDRDRRKDWDRDRERQGKGI</sequence>
<proteinExistence type="predicted"/>
<organism evidence="2">
    <name type="scientific">Amphimedon queenslandica</name>
    <name type="common">Sponge</name>
    <dbReference type="NCBI Taxonomy" id="400682"/>
    <lineage>
        <taxon>Eukaryota</taxon>
        <taxon>Metazoa</taxon>
        <taxon>Porifera</taxon>
        <taxon>Demospongiae</taxon>
        <taxon>Heteroscleromorpha</taxon>
        <taxon>Haplosclerida</taxon>
        <taxon>Niphatidae</taxon>
        <taxon>Amphimedon</taxon>
    </lineage>
</organism>
<evidence type="ECO:0000313" key="2">
    <source>
        <dbReference type="EnsemblMetazoa" id="Aqu2.1.04244_001"/>
    </source>
</evidence>
<feature type="compositionally biased region" description="Basic and acidic residues" evidence="1">
    <location>
        <begin position="107"/>
        <end position="128"/>
    </location>
</feature>
<dbReference type="InParanoid" id="A0A1X7SQ56"/>
<feature type="compositionally biased region" description="Basic residues" evidence="1">
    <location>
        <begin position="92"/>
        <end position="106"/>
    </location>
</feature>
<protein>
    <submittedName>
        <fullName evidence="2">Uncharacterized protein</fullName>
    </submittedName>
</protein>
<evidence type="ECO:0000256" key="1">
    <source>
        <dbReference type="SAM" id="MobiDB-lite"/>
    </source>
</evidence>
<dbReference type="AlphaFoldDB" id="A0A1X7SQ56"/>
<dbReference type="EnsemblMetazoa" id="Aqu2.1.04244_001">
    <property type="protein sequence ID" value="Aqu2.1.04244_001"/>
    <property type="gene ID" value="Aqu2.1.04244"/>
</dbReference>
<reference evidence="2" key="1">
    <citation type="submission" date="2017-05" db="UniProtKB">
        <authorList>
            <consortium name="EnsemblMetazoa"/>
        </authorList>
    </citation>
    <scope>IDENTIFICATION</scope>
</reference>
<feature type="compositionally biased region" description="Polar residues" evidence="1">
    <location>
        <begin position="66"/>
        <end position="80"/>
    </location>
</feature>